<accession>A0A517N9N4</accession>
<dbReference type="GO" id="GO:0020037">
    <property type="term" value="F:heme binding"/>
    <property type="evidence" value="ECO:0007669"/>
    <property type="project" value="InterPro"/>
</dbReference>
<keyword evidence="7" id="KW-1185">Reference proteome</keyword>
<dbReference type="OrthoDB" id="9795814at2"/>
<dbReference type="GO" id="GO:0019825">
    <property type="term" value="F:oxygen binding"/>
    <property type="evidence" value="ECO:0007669"/>
    <property type="project" value="InterPro"/>
</dbReference>
<protein>
    <submittedName>
        <fullName evidence="6">Group 1 truncated hemoglobin GlbN</fullName>
    </submittedName>
</protein>
<dbReference type="Proteomes" id="UP000318538">
    <property type="component" value="Chromosome"/>
</dbReference>
<name>A0A517N9N4_9BACT</name>
<dbReference type="SUPFAM" id="SSF46458">
    <property type="entry name" value="Globin-like"/>
    <property type="match status" value="1"/>
</dbReference>
<evidence type="ECO:0000256" key="3">
    <source>
        <dbReference type="ARBA" id="ARBA00022723"/>
    </source>
</evidence>
<evidence type="ECO:0000256" key="5">
    <source>
        <dbReference type="PIRSR" id="PIRSR601486-1"/>
    </source>
</evidence>
<evidence type="ECO:0000256" key="2">
    <source>
        <dbReference type="ARBA" id="ARBA00022617"/>
    </source>
</evidence>
<dbReference type="Gene3D" id="1.10.490.10">
    <property type="entry name" value="Globins"/>
    <property type="match status" value="1"/>
</dbReference>
<keyword evidence="2 5" id="KW-0349">Heme</keyword>
<dbReference type="CDD" id="cd00454">
    <property type="entry name" value="TrHb1_N"/>
    <property type="match status" value="1"/>
</dbReference>
<keyword evidence="4 5" id="KW-0408">Iron</keyword>
<gene>
    <name evidence="6" type="primary">glbN</name>
    <name evidence="6" type="ORF">K227x_22300</name>
</gene>
<evidence type="ECO:0000313" key="6">
    <source>
        <dbReference type="EMBL" id="QDT03845.1"/>
    </source>
</evidence>
<dbReference type="Pfam" id="PF01152">
    <property type="entry name" value="Bac_globin"/>
    <property type="match status" value="1"/>
</dbReference>
<keyword evidence="1" id="KW-0813">Transport</keyword>
<reference evidence="6 7" key="1">
    <citation type="submission" date="2019-02" db="EMBL/GenBank/DDBJ databases">
        <title>Deep-cultivation of Planctomycetes and their phenomic and genomic characterization uncovers novel biology.</title>
        <authorList>
            <person name="Wiegand S."/>
            <person name="Jogler M."/>
            <person name="Boedeker C."/>
            <person name="Pinto D."/>
            <person name="Vollmers J."/>
            <person name="Rivas-Marin E."/>
            <person name="Kohn T."/>
            <person name="Peeters S.H."/>
            <person name="Heuer A."/>
            <person name="Rast P."/>
            <person name="Oberbeckmann S."/>
            <person name="Bunk B."/>
            <person name="Jeske O."/>
            <person name="Meyerdierks A."/>
            <person name="Storesund J.E."/>
            <person name="Kallscheuer N."/>
            <person name="Luecker S."/>
            <person name="Lage O.M."/>
            <person name="Pohl T."/>
            <person name="Merkel B.J."/>
            <person name="Hornburger P."/>
            <person name="Mueller R.-W."/>
            <person name="Bruemmer F."/>
            <person name="Labrenz M."/>
            <person name="Spormann A.M."/>
            <person name="Op den Camp H."/>
            <person name="Overmann J."/>
            <person name="Amann R."/>
            <person name="Jetten M.S.M."/>
            <person name="Mascher T."/>
            <person name="Medema M.H."/>
            <person name="Devos D.P."/>
            <person name="Kaster A.-K."/>
            <person name="Ovreas L."/>
            <person name="Rohde M."/>
            <person name="Galperin M.Y."/>
            <person name="Jogler C."/>
        </authorList>
    </citation>
    <scope>NUCLEOTIDE SEQUENCE [LARGE SCALE GENOMIC DNA]</scope>
    <source>
        <strain evidence="6 7">K22_7</strain>
    </source>
</reference>
<dbReference type="InterPro" id="IPR012292">
    <property type="entry name" value="Globin/Proto"/>
</dbReference>
<dbReference type="InterPro" id="IPR009050">
    <property type="entry name" value="Globin-like_sf"/>
</dbReference>
<sequence>MAENDGVIFDRLGGPEGVAAILQDMYERVLADPDLAPFFENTSMDRLRQMQYQFVASAFDGPVAYTGAELNAVHAGRGITRTHFSKFCGHFLEAMRARSIDPTVIDQALGRLATYADKVTGDANVDG</sequence>
<dbReference type="EMBL" id="CP036525">
    <property type="protein sequence ID" value="QDT03845.1"/>
    <property type="molecule type" value="Genomic_DNA"/>
</dbReference>
<proteinExistence type="predicted"/>
<keyword evidence="3 5" id="KW-0479">Metal-binding</keyword>
<evidence type="ECO:0000256" key="4">
    <source>
        <dbReference type="ARBA" id="ARBA00023004"/>
    </source>
</evidence>
<dbReference type="InterPro" id="IPR001486">
    <property type="entry name" value="Hemoglobin_trunc"/>
</dbReference>
<dbReference type="RefSeq" id="WP_145169440.1">
    <property type="nucleotide sequence ID" value="NZ_CP036525.1"/>
</dbReference>
<organism evidence="6 7">
    <name type="scientific">Rubripirellula lacrimiformis</name>
    <dbReference type="NCBI Taxonomy" id="1930273"/>
    <lineage>
        <taxon>Bacteria</taxon>
        <taxon>Pseudomonadati</taxon>
        <taxon>Planctomycetota</taxon>
        <taxon>Planctomycetia</taxon>
        <taxon>Pirellulales</taxon>
        <taxon>Pirellulaceae</taxon>
        <taxon>Rubripirellula</taxon>
    </lineage>
</organism>
<dbReference type="GO" id="GO:0046872">
    <property type="term" value="F:metal ion binding"/>
    <property type="evidence" value="ECO:0007669"/>
    <property type="project" value="UniProtKB-KW"/>
</dbReference>
<dbReference type="KEGG" id="rlc:K227x_22300"/>
<evidence type="ECO:0000313" key="7">
    <source>
        <dbReference type="Proteomes" id="UP000318538"/>
    </source>
</evidence>
<evidence type="ECO:0000256" key="1">
    <source>
        <dbReference type="ARBA" id="ARBA00022448"/>
    </source>
</evidence>
<feature type="binding site" description="distal binding residue" evidence="5">
    <location>
        <position position="74"/>
    </location>
    <ligand>
        <name>heme</name>
        <dbReference type="ChEBI" id="CHEBI:30413"/>
    </ligand>
    <ligandPart>
        <name>Fe</name>
        <dbReference type="ChEBI" id="CHEBI:18248"/>
    </ligandPart>
</feature>
<dbReference type="AlphaFoldDB" id="A0A517N9N4"/>